<reference evidence="1 2" key="1">
    <citation type="submission" date="2012-10" db="EMBL/GenBank/DDBJ databases">
        <title>Genome sequence of Vibrio Cholerae HENC-02.</title>
        <authorList>
            <person name="Eppinger M."/>
            <person name="Hasan N.A."/>
            <person name="Sengamalay N."/>
            <person name="Hine E."/>
            <person name="Su Q."/>
            <person name="Daugherty S.C."/>
            <person name="Young S."/>
            <person name="Sadzewicz L."/>
            <person name="Tallon L."/>
            <person name="Cebula T.A."/>
            <person name="Ravel J."/>
            <person name="Colwell R.R."/>
        </authorList>
    </citation>
    <scope>NUCLEOTIDE SEQUENCE [LARGE SCALE GENOMIC DNA]</scope>
    <source>
        <strain evidence="1 2">HENC-02</strain>
    </source>
</reference>
<dbReference type="Gene3D" id="3.40.210.10">
    <property type="entry name" value="PVUII Endonuclease, subunit A"/>
    <property type="match status" value="1"/>
</dbReference>
<accession>A0A454CX03</accession>
<proteinExistence type="predicted"/>
<comment type="caution">
    <text evidence="1">The sequence shown here is derived from an EMBL/GenBank/DDBJ whole genome shotgun (WGS) entry which is preliminary data.</text>
</comment>
<dbReference type="Proteomes" id="UP000008367">
    <property type="component" value="Unassembled WGS sequence"/>
</dbReference>
<evidence type="ECO:0000313" key="2">
    <source>
        <dbReference type="Proteomes" id="UP000008367"/>
    </source>
</evidence>
<protein>
    <recommendedName>
        <fullName evidence="3">Restriction endonuclease</fullName>
    </recommendedName>
</protein>
<evidence type="ECO:0000313" key="1">
    <source>
        <dbReference type="EMBL" id="EKM30897.1"/>
    </source>
</evidence>
<dbReference type="InterPro" id="IPR038402">
    <property type="entry name" value="PvuII_sf"/>
</dbReference>
<dbReference type="AlphaFoldDB" id="A0A454CX03"/>
<name>A0A454CX03_VIBHA</name>
<evidence type="ECO:0008006" key="3">
    <source>
        <dbReference type="Google" id="ProtNLM"/>
    </source>
</evidence>
<gene>
    <name evidence="1" type="ORF">VCHENC02_3399</name>
</gene>
<organism evidence="1 2">
    <name type="scientific">Vibrio harveyi</name>
    <name type="common">Beneckea harveyi</name>
    <dbReference type="NCBI Taxonomy" id="669"/>
    <lineage>
        <taxon>Bacteria</taxon>
        <taxon>Pseudomonadati</taxon>
        <taxon>Pseudomonadota</taxon>
        <taxon>Gammaproteobacteria</taxon>
        <taxon>Vibrionales</taxon>
        <taxon>Vibrionaceae</taxon>
        <taxon>Vibrio</taxon>
    </lineage>
</organism>
<dbReference type="EMBL" id="AJSR01001447">
    <property type="protein sequence ID" value="EKM30897.1"/>
    <property type="molecule type" value="Genomic_DNA"/>
</dbReference>
<sequence>MSKEYEELVNHLSNALKCAKELGLGNGLAKGKIGEIMLANYLGHKLELGDKGADGVDNNGLRFEYKVSHDNQFNFNFGHARPEGEIE</sequence>
<feature type="non-terminal residue" evidence="1">
    <location>
        <position position="87"/>
    </location>
</feature>